<evidence type="ECO:0000313" key="4">
    <source>
        <dbReference type="Proteomes" id="UP000762676"/>
    </source>
</evidence>
<evidence type="ECO:0008006" key="5">
    <source>
        <dbReference type="Google" id="ProtNLM"/>
    </source>
</evidence>
<feature type="coiled-coil region" evidence="1">
    <location>
        <begin position="870"/>
        <end position="897"/>
    </location>
</feature>
<feature type="compositionally biased region" description="Basic residues" evidence="2">
    <location>
        <begin position="454"/>
        <end position="463"/>
    </location>
</feature>
<protein>
    <recommendedName>
        <fullName evidence="5">BZIP domain-containing protein</fullName>
    </recommendedName>
</protein>
<reference evidence="3 4" key="1">
    <citation type="journal article" date="2021" name="Elife">
        <title>Chloroplast acquisition without the gene transfer in kleptoplastic sea slugs, Plakobranchus ocellatus.</title>
        <authorList>
            <person name="Maeda T."/>
            <person name="Takahashi S."/>
            <person name="Yoshida T."/>
            <person name="Shimamura S."/>
            <person name="Takaki Y."/>
            <person name="Nagai Y."/>
            <person name="Toyoda A."/>
            <person name="Suzuki Y."/>
            <person name="Arimoto A."/>
            <person name="Ishii H."/>
            <person name="Satoh N."/>
            <person name="Nishiyama T."/>
            <person name="Hasebe M."/>
            <person name="Maruyama T."/>
            <person name="Minagawa J."/>
            <person name="Obokata J."/>
            <person name="Shigenobu S."/>
        </authorList>
    </citation>
    <scope>NUCLEOTIDE SEQUENCE [LARGE SCALE GENOMIC DNA]</scope>
</reference>
<evidence type="ECO:0000256" key="1">
    <source>
        <dbReference type="SAM" id="Coils"/>
    </source>
</evidence>
<name>A0AAV4F6R7_9GAST</name>
<organism evidence="3 4">
    <name type="scientific">Elysia marginata</name>
    <dbReference type="NCBI Taxonomy" id="1093978"/>
    <lineage>
        <taxon>Eukaryota</taxon>
        <taxon>Metazoa</taxon>
        <taxon>Spiralia</taxon>
        <taxon>Lophotrochozoa</taxon>
        <taxon>Mollusca</taxon>
        <taxon>Gastropoda</taxon>
        <taxon>Heterobranchia</taxon>
        <taxon>Euthyneura</taxon>
        <taxon>Panpulmonata</taxon>
        <taxon>Sacoglossa</taxon>
        <taxon>Placobranchoidea</taxon>
        <taxon>Plakobranchidae</taxon>
        <taxon>Elysia</taxon>
    </lineage>
</organism>
<dbReference type="Proteomes" id="UP000762676">
    <property type="component" value="Unassembled WGS sequence"/>
</dbReference>
<sequence length="1075" mass="115822">MKMILYQNEDHRYHGWAAELLTLSGTSRNFHTNDRQSKHTVTSRTTPVESGASKQLVRPSPGGKPSCSSRKSHHPVRPAYACADLVEQAGALDDAAPILGAGLTHTVSPLELFYHSFVAPYDTRLQKPTYAENDGAADQVVKVDEGKETLHFGKELCAKKSSKDNTIGSIDSLKSEEASTGERKRHGDGGLVASQREDIGAKERQFLAETVKRAGLKKDDAHLKVLETKRGAQQQKQPLKPDQSCSIENSTAVLIGGLRGEEVQIETGLSCISLTDGVMVVEDNSGYDSNRGTSGSAHCIWEHTIEDGKASLTPLPQGTGESPPSNTLTVSVSVEDVGDTDITLPPDEAEVSGTQNLSAQIDNAMISMKRTGDRINVSGKYSQVVVTHGRDRGTNKRTKDHYTESSSSAALSETNATRQQEKLYDLTARTGQSTSFNICGENIFITVGSKNTKIKGRRPKKAPKTISANIHGGAGSSGMKAKAGGSSHKKRKNLKKKAKKEMKSFKNEIVGKEKTLESPDTNGIADKCCCSIATDAKIADTSCITESNDNDQTDTISGDAHILPNGKDTPTDFQNFKQEYPCDKNSDFTNEGHCSVRSPDIAIPKLHENKSLVREKSELTSFERSKVIDTSSCGKCINGDERAANNENSILMESTEHFQNRVSYDLEENEEGWIVVTECALTQCLESEAQNAMDTLSNVALVESNFGPSAFSDHGPSSKFAGDAAGLGGLVHSGSGVPEEGGSVHGTSDTAGDDLSVHNRGNIPDMGGSLHSTDDIPGVGGSVHNASDAPKESSSIHNAGDAPAEDGSIHNTADALGGDDFVQTKDDIELEVTVEDSGFLDVFALKRAWRTENRTLKKQIAKYRGRSHQVVQLQKLISQLERETAEMKRLLEGMDRQTAALRNEAADMRCTLSAVCDVSVNDLSRSTEARSLEPVCFRRYTNIRTALDAANLLSAIRSRLKALGELEILTYRKQLVLHHVLPGTSQDRLPSATKRIIRAVHKGPKCKKAEELAAKKGSIVIEVVSPTLESGVVTPSWSDEATNTESPVTTSGPFSESVEGETTPPVLTAMNALNI</sequence>
<feature type="compositionally biased region" description="Polar residues" evidence="2">
    <location>
        <begin position="39"/>
        <end position="48"/>
    </location>
</feature>
<accession>A0AAV4F6R7</accession>
<evidence type="ECO:0000313" key="3">
    <source>
        <dbReference type="EMBL" id="GFR68954.1"/>
    </source>
</evidence>
<dbReference type="AlphaFoldDB" id="A0AAV4F6R7"/>
<gene>
    <name evidence="3" type="ORF">ElyMa_000290300</name>
</gene>
<feature type="compositionally biased region" description="Basic residues" evidence="2">
    <location>
        <begin position="487"/>
        <end position="500"/>
    </location>
</feature>
<feature type="region of interest" description="Disordered" evidence="2">
    <location>
        <begin position="731"/>
        <end position="815"/>
    </location>
</feature>
<feature type="compositionally biased region" description="Basic and acidic residues" evidence="2">
    <location>
        <begin position="173"/>
        <end position="188"/>
    </location>
</feature>
<dbReference type="EMBL" id="BMAT01000587">
    <property type="protein sequence ID" value="GFR68954.1"/>
    <property type="molecule type" value="Genomic_DNA"/>
</dbReference>
<feature type="region of interest" description="Disordered" evidence="2">
    <location>
        <begin position="164"/>
        <end position="191"/>
    </location>
</feature>
<feature type="region of interest" description="Disordered" evidence="2">
    <location>
        <begin position="29"/>
        <end position="73"/>
    </location>
</feature>
<feature type="region of interest" description="Disordered" evidence="2">
    <location>
        <begin position="454"/>
        <end position="502"/>
    </location>
</feature>
<keyword evidence="4" id="KW-1185">Reference proteome</keyword>
<proteinExistence type="predicted"/>
<feature type="region of interest" description="Disordered" evidence="2">
    <location>
        <begin position="390"/>
        <end position="417"/>
    </location>
</feature>
<feature type="compositionally biased region" description="Low complexity" evidence="2">
    <location>
        <begin position="404"/>
        <end position="417"/>
    </location>
</feature>
<feature type="region of interest" description="Disordered" evidence="2">
    <location>
        <begin position="1032"/>
        <end position="1063"/>
    </location>
</feature>
<feature type="compositionally biased region" description="Low complexity" evidence="2">
    <location>
        <begin position="732"/>
        <end position="741"/>
    </location>
</feature>
<keyword evidence="1" id="KW-0175">Coiled coil</keyword>
<feature type="compositionally biased region" description="Polar residues" evidence="2">
    <location>
        <begin position="1033"/>
        <end position="1054"/>
    </location>
</feature>
<evidence type="ECO:0000256" key="2">
    <source>
        <dbReference type="SAM" id="MobiDB-lite"/>
    </source>
</evidence>
<comment type="caution">
    <text evidence="3">The sequence shown here is derived from an EMBL/GenBank/DDBJ whole genome shotgun (WGS) entry which is preliminary data.</text>
</comment>
<feature type="compositionally biased region" description="Low complexity" evidence="2">
    <location>
        <begin position="477"/>
        <end position="486"/>
    </location>
</feature>